<keyword evidence="3" id="KW-0378">Hydrolase</keyword>
<evidence type="ECO:0000256" key="1">
    <source>
        <dbReference type="ARBA" id="ARBA00005446"/>
    </source>
</evidence>
<protein>
    <recommendedName>
        <fullName evidence="7">DNA 3'-5' helicase</fullName>
        <ecNumber evidence="7">5.6.2.4</ecNumber>
    </recommendedName>
</protein>
<dbReference type="Pfam" id="PF00271">
    <property type="entry name" value="Helicase_C"/>
    <property type="match status" value="1"/>
</dbReference>
<dbReference type="SMART" id="SM00487">
    <property type="entry name" value="DEXDc"/>
    <property type="match status" value="1"/>
</dbReference>
<dbReference type="Proteomes" id="UP000005408">
    <property type="component" value="Unassembled WGS sequence"/>
</dbReference>
<evidence type="ECO:0000313" key="10">
    <source>
        <dbReference type="EnsemblMetazoa" id="G14534.1:cds"/>
    </source>
</evidence>
<sequence length="447" mass="50940">MDERDISETFESLKTVYDFRFHLKTEQIAVLHGLMNKRNVFALLPTGYGKSMCFTLPPLLLDELDWNIQHVAVVVSPLKSLMADQVNTLKEMNIRSISIEPDMSTEAIAGIKEGMFSVLFMSPESIRSKLWREIFLSGSMQKRVCLLACDEAHCISEWGEDFRPAYKEVLHMRSMFVDVPVLAATATCDEKVRKDIFTSLAIDDESLTVAVVPDRPNIYLDIRESKQDHEKELRWLVDYLLRDDICLKKIIVYCRSVTSTATLYNHVKDCLLLQEKSVRIIDMFHRNIDEESSVRILQSFRNNDSELKCLFSTVAFGMGVQIPNVELVVHWGVPKSVLCYWQEVGRGGRDGRSAYAICFAYGRSLVKTITDEKMITVMKSSLQRKMCIRFSVLELMRIKGMTVSHLQESGQNCTGNEKCQASKCCTFCSMKCNCGSQTSIKNEFGIP</sequence>
<dbReference type="GO" id="GO:0043138">
    <property type="term" value="F:3'-5' DNA helicase activity"/>
    <property type="evidence" value="ECO:0007669"/>
    <property type="project" value="UniProtKB-EC"/>
</dbReference>
<keyword evidence="11" id="KW-1185">Reference proteome</keyword>
<evidence type="ECO:0000259" key="9">
    <source>
        <dbReference type="PROSITE" id="PS51194"/>
    </source>
</evidence>
<keyword evidence="5" id="KW-0067">ATP-binding</keyword>
<dbReference type="SUPFAM" id="SSF52540">
    <property type="entry name" value="P-loop containing nucleoside triphosphate hydrolases"/>
    <property type="match status" value="1"/>
</dbReference>
<dbReference type="GO" id="GO:0016787">
    <property type="term" value="F:hydrolase activity"/>
    <property type="evidence" value="ECO:0007669"/>
    <property type="project" value="UniProtKB-KW"/>
</dbReference>
<keyword evidence="4" id="KW-0347">Helicase</keyword>
<dbReference type="GO" id="GO:0005524">
    <property type="term" value="F:ATP binding"/>
    <property type="evidence" value="ECO:0007669"/>
    <property type="project" value="UniProtKB-KW"/>
</dbReference>
<evidence type="ECO:0000259" key="8">
    <source>
        <dbReference type="PROSITE" id="PS51192"/>
    </source>
</evidence>
<dbReference type="GO" id="GO:0000724">
    <property type="term" value="P:double-strand break repair via homologous recombination"/>
    <property type="evidence" value="ECO:0007669"/>
    <property type="project" value="TreeGrafter"/>
</dbReference>
<dbReference type="InterPro" id="IPR011545">
    <property type="entry name" value="DEAD/DEAH_box_helicase_dom"/>
</dbReference>
<dbReference type="Gene3D" id="3.40.50.300">
    <property type="entry name" value="P-loop containing nucleotide triphosphate hydrolases"/>
    <property type="match status" value="2"/>
</dbReference>
<dbReference type="InterPro" id="IPR027417">
    <property type="entry name" value="P-loop_NTPase"/>
</dbReference>
<dbReference type="PANTHER" id="PTHR13710">
    <property type="entry name" value="DNA HELICASE RECQ FAMILY MEMBER"/>
    <property type="match status" value="1"/>
</dbReference>
<dbReference type="GO" id="GO:0000723">
    <property type="term" value="P:telomere maintenance"/>
    <property type="evidence" value="ECO:0007669"/>
    <property type="project" value="TreeGrafter"/>
</dbReference>
<comment type="catalytic activity">
    <reaction evidence="6">
        <text>Couples ATP hydrolysis with the unwinding of duplex DNA by translocating in the 3'-5' direction.</text>
        <dbReference type="EC" id="5.6.2.4"/>
    </reaction>
</comment>
<evidence type="ECO:0000313" key="11">
    <source>
        <dbReference type="Proteomes" id="UP000005408"/>
    </source>
</evidence>
<dbReference type="EnsemblMetazoa" id="G14534.1">
    <property type="protein sequence ID" value="G14534.1:cds"/>
    <property type="gene ID" value="G14534"/>
</dbReference>
<evidence type="ECO:0000256" key="5">
    <source>
        <dbReference type="ARBA" id="ARBA00022840"/>
    </source>
</evidence>
<name>A0A8W8IJ10_MAGGI</name>
<dbReference type="GO" id="GO:0003676">
    <property type="term" value="F:nucleic acid binding"/>
    <property type="evidence" value="ECO:0007669"/>
    <property type="project" value="InterPro"/>
</dbReference>
<dbReference type="PROSITE" id="PS51194">
    <property type="entry name" value="HELICASE_CTER"/>
    <property type="match status" value="1"/>
</dbReference>
<dbReference type="Pfam" id="PF00270">
    <property type="entry name" value="DEAD"/>
    <property type="match status" value="1"/>
</dbReference>
<feature type="domain" description="Helicase ATP-binding" evidence="8">
    <location>
        <begin position="31"/>
        <end position="206"/>
    </location>
</feature>
<dbReference type="InterPro" id="IPR001650">
    <property type="entry name" value="Helicase_C-like"/>
</dbReference>
<dbReference type="PANTHER" id="PTHR13710:SF157">
    <property type="entry name" value="DNA HELICASE"/>
    <property type="match status" value="1"/>
</dbReference>
<evidence type="ECO:0000256" key="4">
    <source>
        <dbReference type="ARBA" id="ARBA00022806"/>
    </source>
</evidence>
<organism evidence="10 11">
    <name type="scientific">Magallana gigas</name>
    <name type="common">Pacific oyster</name>
    <name type="synonym">Crassostrea gigas</name>
    <dbReference type="NCBI Taxonomy" id="29159"/>
    <lineage>
        <taxon>Eukaryota</taxon>
        <taxon>Metazoa</taxon>
        <taxon>Spiralia</taxon>
        <taxon>Lophotrochozoa</taxon>
        <taxon>Mollusca</taxon>
        <taxon>Bivalvia</taxon>
        <taxon>Autobranchia</taxon>
        <taxon>Pteriomorphia</taxon>
        <taxon>Ostreida</taxon>
        <taxon>Ostreoidea</taxon>
        <taxon>Ostreidae</taxon>
        <taxon>Magallana</taxon>
    </lineage>
</organism>
<feature type="domain" description="Helicase C-terminal" evidence="9">
    <location>
        <begin position="239"/>
        <end position="396"/>
    </location>
</feature>
<evidence type="ECO:0000256" key="2">
    <source>
        <dbReference type="ARBA" id="ARBA00022741"/>
    </source>
</evidence>
<dbReference type="GO" id="GO:0005654">
    <property type="term" value="C:nucleoplasm"/>
    <property type="evidence" value="ECO:0007669"/>
    <property type="project" value="TreeGrafter"/>
</dbReference>
<dbReference type="SMART" id="SM00490">
    <property type="entry name" value="HELICc"/>
    <property type="match status" value="1"/>
</dbReference>
<reference evidence="10" key="1">
    <citation type="submission" date="2022-08" db="UniProtKB">
        <authorList>
            <consortium name="EnsemblMetazoa"/>
        </authorList>
    </citation>
    <scope>IDENTIFICATION</scope>
    <source>
        <strain evidence="10">05x7-T-G4-1.051#20</strain>
    </source>
</reference>
<evidence type="ECO:0000256" key="6">
    <source>
        <dbReference type="ARBA" id="ARBA00034617"/>
    </source>
</evidence>
<keyword evidence="2" id="KW-0547">Nucleotide-binding</keyword>
<dbReference type="GO" id="GO:0005694">
    <property type="term" value="C:chromosome"/>
    <property type="evidence" value="ECO:0007669"/>
    <property type="project" value="TreeGrafter"/>
</dbReference>
<comment type="similarity">
    <text evidence="1">Belongs to the helicase family. RecQ subfamily.</text>
</comment>
<dbReference type="NCBIfam" id="TIGR00614">
    <property type="entry name" value="recQ_fam"/>
    <property type="match status" value="1"/>
</dbReference>
<evidence type="ECO:0000256" key="3">
    <source>
        <dbReference type="ARBA" id="ARBA00022801"/>
    </source>
</evidence>
<dbReference type="GO" id="GO:0009378">
    <property type="term" value="F:four-way junction helicase activity"/>
    <property type="evidence" value="ECO:0007669"/>
    <property type="project" value="TreeGrafter"/>
</dbReference>
<dbReference type="InterPro" id="IPR004589">
    <property type="entry name" value="DNA_helicase_ATP-dep_RecQ"/>
</dbReference>
<dbReference type="CDD" id="cd17920">
    <property type="entry name" value="DEXHc_RecQ"/>
    <property type="match status" value="1"/>
</dbReference>
<dbReference type="GO" id="GO:0005737">
    <property type="term" value="C:cytoplasm"/>
    <property type="evidence" value="ECO:0007669"/>
    <property type="project" value="TreeGrafter"/>
</dbReference>
<dbReference type="EC" id="5.6.2.4" evidence="7"/>
<accession>A0A8W8IJ10</accession>
<dbReference type="PROSITE" id="PS51192">
    <property type="entry name" value="HELICASE_ATP_BIND_1"/>
    <property type="match status" value="1"/>
</dbReference>
<proteinExistence type="inferred from homology"/>
<evidence type="ECO:0000256" key="7">
    <source>
        <dbReference type="ARBA" id="ARBA00034808"/>
    </source>
</evidence>
<dbReference type="AlphaFoldDB" id="A0A8W8IJ10"/>
<dbReference type="InterPro" id="IPR014001">
    <property type="entry name" value="Helicase_ATP-bd"/>
</dbReference>